<dbReference type="EMBL" id="KN714689">
    <property type="protein sequence ID" value="KUI56519.1"/>
    <property type="molecule type" value="Genomic_DNA"/>
</dbReference>
<evidence type="ECO:0000256" key="1">
    <source>
        <dbReference type="ARBA" id="ARBA00004496"/>
    </source>
</evidence>
<feature type="coiled-coil region" evidence="8">
    <location>
        <begin position="638"/>
        <end position="665"/>
    </location>
</feature>
<dbReference type="InterPro" id="IPR046439">
    <property type="entry name" value="ZF_RZ_dom"/>
</dbReference>
<evidence type="ECO:0000256" key="9">
    <source>
        <dbReference type="SAM" id="MobiDB-lite"/>
    </source>
</evidence>
<dbReference type="InterPro" id="IPR047187">
    <property type="entry name" value="SF1_C_Upf1"/>
</dbReference>
<keyword evidence="4" id="KW-0863">Zinc-finger</keyword>
<dbReference type="InterPro" id="IPR027417">
    <property type="entry name" value="P-loop_NTPase"/>
</dbReference>
<evidence type="ECO:0000313" key="12">
    <source>
        <dbReference type="Proteomes" id="UP000078576"/>
    </source>
</evidence>
<dbReference type="OrthoDB" id="2423195at2759"/>
<evidence type="ECO:0000256" key="6">
    <source>
        <dbReference type="ARBA" id="ARBA00022833"/>
    </source>
</evidence>
<protein>
    <submittedName>
        <fullName evidence="11">Helicase required for RNAi-mediated heterochromatin assembly 1</fullName>
    </submittedName>
</protein>
<keyword evidence="12" id="KW-1185">Reference proteome</keyword>
<comment type="subcellular location">
    <subcellularLocation>
        <location evidence="1">Cytoplasm</location>
    </subcellularLocation>
</comment>
<keyword evidence="8" id="KW-0175">Coiled coil</keyword>
<dbReference type="GO" id="GO:0002376">
    <property type="term" value="P:immune system process"/>
    <property type="evidence" value="ECO:0007669"/>
    <property type="project" value="UniProtKB-KW"/>
</dbReference>
<dbReference type="Gene3D" id="3.40.50.300">
    <property type="entry name" value="P-loop containing nucleotide triphosphate hydrolases"/>
    <property type="match status" value="2"/>
</dbReference>
<dbReference type="PROSITE" id="PS51981">
    <property type="entry name" value="ZF_RZ"/>
    <property type="match status" value="1"/>
</dbReference>
<feature type="compositionally biased region" description="Low complexity" evidence="9">
    <location>
        <begin position="1454"/>
        <end position="1470"/>
    </location>
</feature>
<dbReference type="GO" id="GO:0031380">
    <property type="term" value="C:nuclear RNA-directed RNA polymerase complex"/>
    <property type="evidence" value="ECO:0007669"/>
    <property type="project" value="TreeGrafter"/>
</dbReference>
<keyword evidence="5 11" id="KW-0347">Helicase</keyword>
<dbReference type="CDD" id="cd18808">
    <property type="entry name" value="SF1_C_Upf1"/>
    <property type="match status" value="1"/>
</dbReference>
<keyword evidence="5 11" id="KW-0378">Hydrolase</keyword>
<evidence type="ECO:0000256" key="7">
    <source>
        <dbReference type="ARBA" id="ARBA00022859"/>
    </source>
</evidence>
<dbReference type="Pfam" id="PF20173">
    <property type="entry name" value="ZnF_RZ-type"/>
    <property type="match status" value="1"/>
</dbReference>
<dbReference type="InterPro" id="IPR045055">
    <property type="entry name" value="DNA2/NAM7-like"/>
</dbReference>
<dbReference type="GO" id="GO:0031048">
    <property type="term" value="P:regulatory ncRNA-mediated heterochromatin formation"/>
    <property type="evidence" value="ECO:0007669"/>
    <property type="project" value="TreeGrafter"/>
</dbReference>
<dbReference type="SUPFAM" id="SSF52540">
    <property type="entry name" value="P-loop containing nucleoside triphosphate hydrolases"/>
    <property type="match status" value="1"/>
</dbReference>
<accession>A0A194UY26</accession>
<dbReference type="PANTHER" id="PTHR10887:SF445">
    <property type="entry name" value="NFX1-TYPE ZINC FINGER-CONTAINING PROTEIN 1"/>
    <property type="match status" value="1"/>
</dbReference>
<keyword evidence="3" id="KW-0479">Metal-binding</keyword>
<feature type="domain" description="RZ-type" evidence="10">
    <location>
        <begin position="1523"/>
        <end position="1598"/>
    </location>
</feature>
<evidence type="ECO:0000256" key="8">
    <source>
        <dbReference type="SAM" id="Coils"/>
    </source>
</evidence>
<dbReference type="Pfam" id="PF13087">
    <property type="entry name" value="AAA_12"/>
    <property type="match status" value="1"/>
</dbReference>
<dbReference type="GO" id="GO:0008270">
    <property type="term" value="F:zinc ion binding"/>
    <property type="evidence" value="ECO:0007669"/>
    <property type="project" value="UniProtKB-KW"/>
</dbReference>
<dbReference type="GO" id="GO:0005737">
    <property type="term" value="C:cytoplasm"/>
    <property type="evidence" value="ECO:0007669"/>
    <property type="project" value="UniProtKB-SubCell"/>
</dbReference>
<name>A0A194UY26_CYTMA</name>
<evidence type="ECO:0000256" key="5">
    <source>
        <dbReference type="ARBA" id="ARBA00022806"/>
    </source>
</evidence>
<reference evidence="12" key="1">
    <citation type="submission" date="2014-12" db="EMBL/GenBank/DDBJ databases">
        <title>Genome Sequence of Valsa Canker Pathogens Uncovers a Specific Adaption of Colonization on Woody Bark.</title>
        <authorList>
            <person name="Yin Z."/>
            <person name="Liu H."/>
            <person name="Gao X."/>
            <person name="Li Z."/>
            <person name="Song N."/>
            <person name="Ke X."/>
            <person name="Dai Q."/>
            <person name="Wu Y."/>
            <person name="Sun Y."/>
            <person name="Xu J.-R."/>
            <person name="Kang Z.K."/>
            <person name="Wang L."/>
            <person name="Huang L."/>
        </authorList>
    </citation>
    <scope>NUCLEOTIDE SEQUENCE [LARGE SCALE GENOMIC DNA]</scope>
    <source>
        <strain evidence="12">SXYL134</strain>
    </source>
</reference>
<evidence type="ECO:0000259" key="10">
    <source>
        <dbReference type="PROSITE" id="PS51981"/>
    </source>
</evidence>
<keyword evidence="5 11" id="KW-0547">Nucleotide-binding</keyword>
<gene>
    <name evidence="11" type="ORF">VP1G_03762</name>
</gene>
<keyword evidence="7" id="KW-0391">Immunity</keyword>
<feature type="region of interest" description="Disordered" evidence="9">
    <location>
        <begin position="1448"/>
        <end position="1470"/>
    </location>
</feature>
<sequence>MDGDLGASQETIRLLATDPGLNFIKAITDRHVPEATSGQEKVYLWRAQVSLLFRLITHPRAVDSNILEQQVATVYSFILGINASRMDKLFSFVADLAGACTDDSGSDIPQMTVLESSLAVLSKLVDSSTSNIINNSFHHIVERFDDLVNSSKQPHDDFFRLQATKYLDYLQRRLGIGRKMAEAKGPERTNVQRESFVIDRDLPGRLSKDGPRHDNDHADISKIRIMPTYQEITTSRSEYLPTNDSSQWHLPGVRGRLDREFRLLREDTVGQLRDAVGDLLERIRNPGRKEYRQSQNSARTTTYEDAIVQTVGLDKDKGLELTVRCRQPDIVQKMGDRERRLWWDQCKRLQPGALVCVLDAAGMVQFFVVADSTLRVSKVAENRSDAKDNPQSQAKQEFTLSSDKHHLHVKLNLVSTSRLDIVHILRWYRDIGSSPRRFLVEFPGILLASFKYTLEALQQLSKKPDLPFSGLIAPETPTTGTELTISPPLFSRAAGFAFDMKCLTLDEQELSASIGHLPTAKDVSEKTGLDDTQSEALLSTLCRELSLIQGPPGTGKSYTGEKIIKVLLSNKKKANLGPIMCVCYTNHALDQLLEHLLDDGIKDIIRIGSRSKSERLQDFTLWTVADQIDWTRSEKRELYELGQKLRNSEAEANRLLAQLSQCNSMASIKTHLYAYHRAHHDELFSKDANGWQEIQHRSHNVVQGWLSGGDANPRLASRGIDVLKSTKLANMTRAERSSLYRDWLKSIRDPLIIAIIDVQREHSQTKEQRDRVRQEVRRRCLQQADIVGVTTTGLARELSLLRKLRTKVILCEEAGEVLEAHILTTLLPSIEQAIFIGDHLQLRPQIQNYQLQSTNPRGSQYSLDMSLFERLVKPPHSSDPRLPVSVLETQRRMHPSIAEMVRSTLYKTLKDGENVKTYPPVVGMRHRLFWMHHEELEAGAAAQDPHNTSHSNAFEIEMTAALISHVVRQGKYNPEDIAVLTPYLGQLQKLKARMAAESTFAVSLGERDLEDLEEFEASEPDKTALPEKQVVSKTTLLRSVRLATVDNFQGEEAKVVIISLVRSNPQNRCGFLSTSNRINVLMSRAKHGCYIIGNAKTYSNVPMWTQIIRMLQVNGNFGTKLELQCPRHPDTRISVSQPDHFICGSEDVRSTVVDFYEMMEYKDINIDETPCIFPDCGHFFTVESMDGQMDMGEHYELDERGLPVGIKPASKPFSMDEVKACSTCRGSLRNVSRYGRMVRRAMLDEATKKFISWFTDRHLELAERLLVEEQKLEHDATITISDIGRPGRLDLTGSAYNQVKNLRKWVGQKRYSKLEQTYIGICKYMEQVSVVEQPFHKVREFVQHANRNHKTQGAFVYDEEVIQLRGYLLAISLLLKCNVALLSDFLSLWRGAGMRRTEINVDFSANLGQCEELIKLAADTSRPQLQVEGHTYYAQFCGFAISLGTSRQPNTASTDATPETETVTPAAAPDPSLRERLQNKGFQHLEQARSLLENANWGSKQLMEAEIEAARQLLNGGVFYKPVTNDELRAVYAAMASEFRGTGHWYTCEQGHPFTVGECGMPMEQARCPECGSPVGGQNHDPAEGVRRANAMEELAAGLGGVRI</sequence>
<dbReference type="InterPro" id="IPR041677">
    <property type="entry name" value="DNA2/NAM7_AAA_11"/>
</dbReference>
<keyword evidence="5 11" id="KW-0067">ATP-binding</keyword>
<dbReference type="Pfam" id="PF13086">
    <property type="entry name" value="AAA_11"/>
    <property type="match status" value="1"/>
</dbReference>
<dbReference type="STRING" id="694573.A0A194UY26"/>
<evidence type="ECO:0000256" key="2">
    <source>
        <dbReference type="ARBA" id="ARBA00022490"/>
    </source>
</evidence>
<dbReference type="Proteomes" id="UP000078576">
    <property type="component" value="Unassembled WGS sequence"/>
</dbReference>
<dbReference type="CDD" id="cd17936">
    <property type="entry name" value="EEXXEc_NFX1"/>
    <property type="match status" value="1"/>
</dbReference>
<organism evidence="11 12">
    <name type="scientific">Cytospora mali</name>
    <name type="common">Apple Valsa canker fungus</name>
    <name type="synonym">Valsa mali</name>
    <dbReference type="NCBI Taxonomy" id="578113"/>
    <lineage>
        <taxon>Eukaryota</taxon>
        <taxon>Fungi</taxon>
        <taxon>Dikarya</taxon>
        <taxon>Ascomycota</taxon>
        <taxon>Pezizomycotina</taxon>
        <taxon>Sordariomycetes</taxon>
        <taxon>Sordariomycetidae</taxon>
        <taxon>Diaporthales</taxon>
        <taxon>Cytosporaceae</taxon>
        <taxon>Cytospora</taxon>
    </lineage>
</organism>
<keyword evidence="6" id="KW-0862">Zinc</keyword>
<evidence type="ECO:0000313" key="11">
    <source>
        <dbReference type="EMBL" id="KUI56519.1"/>
    </source>
</evidence>
<keyword evidence="2" id="KW-0963">Cytoplasm</keyword>
<dbReference type="PANTHER" id="PTHR10887">
    <property type="entry name" value="DNA2/NAM7 HELICASE FAMILY"/>
    <property type="match status" value="1"/>
</dbReference>
<dbReference type="InterPro" id="IPR041679">
    <property type="entry name" value="DNA2/NAM7-like_C"/>
</dbReference>
<evidence type="ECO:0000256" key="4">
    <source>
        <dbReference type="ARBA" id="ARBA00022771"/>
    </source>
</evidence>
<evidence type="ECO:0000256" key="3">
    <source>
        <dbReference type="ARBA" id="ARBA00022723"/>
    </source>
</evidence>
<dbReference type="GO" id="GO:0004386">
    <property type="term" value="F:helicase activity"/>
    <property type="evidence" value="ECO:0007669"/>
    <property type="project" value="UniProtKB-KW"/>
</dbReference>
<dbReference type="FunFam" id="3.40.50.300:FF:001660">
    <property type="entry name" value="NF-X1 finger and helicase protein, putative"/>
    <property type="match status" value="1"/>
</dbReference>
<proteinExistence type="predicted"/>